<name>A0A7L5HK27_9BACT</name>
<keyword evidence="2" id="KW-1185">Reference proteome</keyword>
<dbReference type="Proteomes" id="UP000509246">
    <property type="component" value="Chromosome"/>
</dbReference>
<organism evidence="1 2">
    <name type="scientific">Campylobacter armoricus</name>
    <dbReference type="NCBI Taxonomy" id="2505970"/>
    <lineage>
        <taxon>Bacteria</taxon>
        <taxon>Pseudomonadati</taxon>
        <taxon>Campylobacterota</taxon>
        <taxon>Epsilonproteobacteria</taxon>
        <taxon>Campylobacterales</taxon>
        <taxon>Campylobacteraceae</taxon>
        <taxon>Campylobacter</taxon>
    </lineage>
</organism>
<dbReference type="OrthoDB" id="5355240at2"/>
<proteinExistence type="predicted"/>
<protein>
    <submittedName>
        <fullName evidence="1">Uncharacterized protein</fullName>
    </submittedName>
</protein>
<dbReference type="GeneID" id="56586391"/>
<dbReference type="RefSeq" id="WP_139424978.1">
    <property type="nucleotide sequence ID" value="NZ_CBCSFY010000001.1"/>
</dbReference>
<reference evidence="1 2" key="1">
    <citation type="submission" date="2020-05" db="EMBL/GenBank/DDBJ databases">
        <title>Complete genome sequencing of Campylobacter and Arcobacter type strains.</title>
        <authorList>
            <person name="Miller W.G."/>
            <person name="Yee E."/>
        </authorList>
    </citation>
    <scope>NUCLEOTIDE SEQUENCE [LARGE SCALE GENOMIC DNA]</scope>
    <source>
        <strain evidence="1 2">CCUG 73571</strain>
    </source>
</reference>
<dbReference type="AlphaFoldDB" id="A0A7L5HK27"/>
<evidence type="ECO:0000313" key="2">
    <source>
        <dbReference type="Proteomes" id="UP000509246"/>
    </source>
</evidence>
<accession>A0A7L5HK27</accession>
<sequence length="157" mass="17804">MNNYEQRLSQFKKIYPEILELSLAEKSPFGELKKILDDSIKNDVIKNEEQFKTLANALSLVGQSIVAQSQTTALGMILQGDENELNIEKKKLIQAQIETEKKKPALIDRQREQIDDMLRIEAAKVAQGYSFGLSAGGLEIPKELEAWVKEKIEKIDK</sequence>
<evidence type="ECO:0000313" key="1">
    <source>
        <dbReference type="EMBL" id="QKF79575.1"/>
    </source>
</evidence>
<dbReference type="KEGG" id="carm:CARM_0657"/>
<gene>
    <name evidence="1" type="ORF">CARM_0657</name>
</gene>
<dbReference type="EMBL" id="CP053825">
    <property type="protein sequence ID" value="QKF79575.1"/>
    <property type="molecule type" value="Genomic_DNA"/>
</dbReference>